<reference evidence="1 2" key="1">
    <citation type="journal article" date="2024" name="J Genomics">
        <title>Draft genome sequencing and assembly of Favolaschia claudopus CIRM-BRFM 2984 isolated from oak limbs.</title>
        <authorList>
            <person name="Navarro D."/>
            <person name="Drula E."/>
            <person name="Chaduli D."/>
            <person name="Cazenave R."/>
            <person name="Ahrendt S."/>
            <person name="Wang J."/>
            <person name="Lipzen A."/>
            <person name="Daum C."/>
            <person name="Barry K."/>
            <person name="Grigoriev I.V."/>
            <person name="Favel A."/>
            <person name="Rosso M.N."/>
            <person name="Martin F."/>
        </authorList>
    </citation>
    <scope>NUCLEOTIDE SEQUENCE [LARGE SCALE GENOMIC DNA]</scope>
    <source>
        <strain evidence="1 2">CIRM-BRFM 2984</strain>
    </source>
</reference>
<protein>
    <recommendedName>
        <fullName evidence="3">IPT/TIG domain-containing protein</fullName>
    </recommendedName>
</protein>
<dbReference type="EMBL" id="JAWWNJ010000069">
    <property type="protein sequence ID" value="KAK7007942.1"/>
    <property type="molecule type" value="Genomic_DNA"/>
</dbReference>
<comment type="caution">
    <text evidence="1">The sequence shown here is derived from an EMBL/GenBank/DDBJ whole genome shotgun (WGS) entry which is preliminary data.</text>
</comment>
<proteinExistence type="predicted"/>
<keyword evidence="2" id="KW-1185">Reference proteome</keyword>
<evidence type="ECO:0000313" key="2">
    <source>
        <dbReference type="Proteomes" id="UP001362999"/>
    </source>
</evidence>
<sequence length="200" mass="21910">MTIVYFTRRSAASGTATGPTSVPEPAVNPFTRSVPTRCGNFYSFFRTATAPNLLPSDDPPASIFQLPLDRPTTPLLDSNEPNVRPVGRGVLERPTMDDILSAPATQATVMHNVPHLTTSASLTPTASLQIAPGHWVRVTGNGFENQLAVALTPDQLYVEEPNPTVLDLSTHSFEIETLRFPRTAELVEKQKFPHHFRLPI</sequence>
<dbReference type="Proteomes" id="UP001362999">
    <property type="component" value="Unassembled WGS sequence"/>
</dbReference>
<name>A0AAW0AHK2_9AGAR</name>
<evidence type="ECO:0008006" key="3">
    <source>
        <dbReference type="Google" id="ProtNLM"/>
    </source>
</evidence>
<organism evidence="1 2">
    <name type="scientific">Favolaschia claudopus</name>
    <dbReference type="NCBI Taxonomy" id="2862362"/>
    <lineage>
        <taxon>Eukaryota</taxon>
        <taxon>Fungi</taxon>
        <taxon>Dikarya</taxon>
        <taxon>Basidiomycota</taxon>
        <taxon>Agaricomycotina</taxon>
        <taxon>Agaricomycetes</taxon>
        <taxon>Agaricomycetidae</taxon>
        <taxon>Agaricales</taxon>
        <taxon>Marasmiineae</taxon>
        <taxon>Mycenaceae</taxon>
        <taxon>Favolaschia</taxon>
    </lineage>
</organism>
<dbReference type="AlphaFoldDB" id="A0AAW0AHK2"/>
<accession>A0AAW0AHK2</accession>
<evidence type="ECO:0000313" key="1">
    <source>
        <dbReference type="EMBL" id="KAK7007942.1"/>
    </source>
</evidence>
<gene>
    <name evidence="1" type="ORF">R3P38DRAFT_2792067</name>
</gene>